<evidence type="ECO:0000313" key="1">
    <source>
        <dbReference type="EMBL" id="QDU94569.1"/>
    </source>
</evidence>
<protein>
    <submittedName>
        <fullName evidence="1">Uncharacterized protein</fullName>
    </submittedName>
</protein>
<evidence type="ECO:0000313" key="2">
    <source>
        <dbReference type="Proteomes" id="UP000317648"/>
    </source>
</evidence>
<proteinExistence type="predicted"/>
<dbReference type="Proteomes" id="UP000317648">
    <property type="component" value="Chromosome"/>
</dbReference>
<name>A0A518DRW0_9BACT</name>
<dbReference type="RefSeq" id="WP_145053084.1">
    <property type="nucleotide sequence ID" value="NZ_CP036433.1"/>
</dbReference>
<keyword evidence="2" id="KW-1185">Reference proteome</keyword>
<organism evidence="1 2">
    <name type="scientific">Lignipirellula cremea</name>
    <dbReference type="NCBI Taxonomy" id="2528010"/>
    <lineage>
        <taxon>Bacteria</taxon>
        <taxon>Pseudomonadati</taxon>
        <taxon>Planctomycetota</taxon>
        <taxon>Planctomycetia</taxon>
        <taxon>Pirellulales</taxon>
        <taxon>Pirellulaceae</taxon>
        <taxon>Lignipirellula</taxon>
    </lineage>
</organism>
<sequence length="115" mass="12411">MNKQTAILCLVLASFGLGLSPVPLLLAHFSGELSEKIDLPWKESEEKEEKESESNELSEWKLAEFEGLHHDVSSDPLVGGSLSHFAELANCELHLLDAILIGSNGTRAPPVASSC</sequence>
<dbReference type="EMBL" id="CP036433">
    <property type="protein sequence ID" value="QDU94569.1"/>
    <property type="molecule type" value="Genomic_DNA"/>
</dbReference>
<dbReference type="KEGG" id="lcre:Pla8534_23610"/>
<accession>A0A518DRW0</accession>
<dbReference type="AlphaFoldDB" id="A0A518DRW0"/>
<reference evidence="1 2" key="1">
    <citation type="submission" date="2019-02" db="EMBL/GenBank/DDBJ databases">
        <title>Deep-cultivation of Planctomycetes and their phenomic and genomic characterization uncovers novel biology.</title>
        <authorList>
            <person name="Wiegand S."/>
            <person name="Jogler M."/>
            <person name="Boedeker C."/>
            <person name="Pinto D."/>
            <person name="Vollmers J."/>
            <person name="Rivas-Marin E."/>
            <person name="Kohn T."/>
            <person name="Peeters S.H."/>
            <person name="Heuer A."/>
            <person name="Rast P."/>
            <person name="Oberbeckmann S."/>
            <person name="Bunk B."/>
            <person name="Jeske O."/>
            <person name="Meyerdierks A."/>
            <person name="Storesund J.E."/>
            <person name="Kallscheuer N."/>
            <person name="Luecker S."/>
            <person name="Lage O.M."/>
            <person name="Pohl T."/>
            <person name="Merkel B.J."/>
            <person name="Hornburger P."/>
            <person name="Mueller R.-W."/>
            <person name="Bruemmer F."/>
            <person name="Labrenz M."/>
            <person name="Spormann A.M."/>
            <person name="Op den Camp H."/>
            <person name="Overmann J."/>
            <person name="Amann R."/>
            <person name="Jetten M.S.M."/>
            <person name="Mascher T."/>
            <person name="Medema M.H."/>
            <person name="Devos D.P."/>
            <person name="Kaster A.-K."/>
            <person name="Ovreas L."/>
            <person name="Rohde M."/>
            <person name="Galperin M.Y."/>
            <person name="Jogler C."/>
        </authorList>
    </citation>
    <scope>NUCLEOTIDE SEQUENCE [LARGE SCALE GENOMIC DNA]</scope>
    <source>
        <strain evidence="1 2">Pla85_3_4</strain>
    </source>
</reference>
<gene>
    <name evidence="1" type="ORF">Pla8534_23610</name>
</gene>